<accession>W9X211</accession>
<dbReference type="AlphaFoldDB" id="W9X211"/>
<dbReference type="Proteomes" id="UP000019473">
    <property type="component" value="Unassembled WGS sequence"/>
</dbReference>
<sequence length="282" mass="31918">MRQITLPDGKRSRLGYPSRTLLSSSYRTLLVSTTKEGQPRADTTLQNIIFAFNSSTVCRATLKDKLRHIIIRGAFKAWKPSASDTPASVGLHDLFYQDITAAVLDALSQQFFSSFSSFETVTPRPPTLAKLYRQYDTVTIDWYDYKCDACKRGKYDYCREYLENYGGGRRWCNVEQEQPWGHKLKRCHTCVTIVGVIKELNALVFREPWLVTEGVAGAPQKEAWEMEGEDVAGIEEEEDAVSDPLDGLTAEERGKLRHAAMEAVMRRWSLMAAEQAAETEAK</sequence>
<protein>
    <submittedName>
        <fullName evidence="1">Uncharacterized protein</fullName>
    </submittedName>
</protein>
<dbReference type="VEuPathDB" id="FungiDB:A1O7_00870"/>
<dbReference type="RefSeq" id="XP_007753101.1">
    <property type="nucleotide sequence ID" value="XM_007754911.1"/>
</dbReference>
<dbReference type="OrthoDB" id="4158649at2759"/>
<evidence type="ECO:0000313" key="1">
    <source>
        <dbReference type="EMBL" id="EXJ64534.1"/>
    </source>
</evidence>
<dbReference type="HOGENOM" id="CLU_054786_0_0_1"/>
<name>W9X211_9EURO</name>
<comment type="caution">
    <text evidence="1">The sequence shown here is derived from an EMBL/GenBank/DDBJ whole genome shotgun (WGS) entry which is preliminary data.</text>
</comment>
<proteinExistence type="predicted"/>
<dbReference type="GeneID" id="19175486"/>
<gene>
    <name evidence="1" type="ORF">A1O7_00870</name>
</gene>
<keyword evidence="2" id="KW-1185">Reference proteome</keyword>
<organism evidence="1 2">
    <name type="scientific">Cladophialophora yegresii CBS 114405</name>
    <dbReference type="NCBI Taxonomy" id="1182544"/>
    <lineage>
        <taxon>Eukaryota</taxon>
        <taxon>Fungi</taxon>
        <taxon>Dikarya</taxon>
        <taxon>Ascomycota</taxon>
        <taxon>Pezizomycotina</taxon>
        <taxon>Eurotiomycetes</taxon>
        <taxon>Chaetothyriomycetidae</taxon>
        <taxon>Chaetothyriales</taxon>
        <taxon>Herpotrichiellaceae</taxon>
        <taxon>Cladophialophora</taxon>
    </lineage>
</organism>
<evidence type="ECO:0000313" key="2">
    <source>
        <dbReference type="Proteomes" id="UP000019473"/>
    </source>
</evidence>
<reference evidence="1 2" key="1">
    <citation type="submission" date="2013-03" db="EMBL/GenBank/DDBJ databases">
        <title>The Genome Sequence of Cladophialophora yegresii CBS 114405.</title>
        <authorList>
            <consortium name="The Broad Institute Genomics Platform"/>
            <person name="Cuomo C."/>
            <person name="de Hoog S."/>
            <person name="Gorbushina A."/>
            <person name="Walker B."/>
            <person name="Young S.K."/>
            <person name="Zeng Q."/>
            <person name="Gargeya S."/>
            <person name="Fitzgerald M."/>
            <person name="Haas B."/>
            <person name="Abouelleil A."/>
            <person name="Allen A.W."/>
            <person name="Alvarado L."/>
            <person name="Arachchi H.M."/>
            <person name="Berlin A.M."/>
            <person name="Chapman S.B."/>
            <person name="Gainer-Dewar J."/>
            <person name="Goldberg J."/>
            <person name="Griggs A."/>
            <person name="Gujja S."/>
            <person name="Hansen M."/>
            <person name="Howarth C."/>
            <person name="Imamovic A."/>
            <person name="Ireland A."/>
            <person name="Larimer J."/>
            <person name="McCowan C."/>
            <person name="Murphy C."/>
            <person name="Pearson M."/>
            <person name="Poon T.W."/>
            <person name="Priest M."/>
            <person name="Roberts A."/>
            <person name="Saif S."/>
            <person name="Shea T."/>
            <person name="Sisk P."/>
            <person name="Sykes S."/>
            <person name="Wortman J."/>
            <person name="Nusbaum C."/>
            <person name="Birren B."/>
        </authorList>
    </citation>
    <scope>NUCLEOTIDE SEQUENCE [LARGE SCALE GENOMIC DNA]</scope>
    <source>
        <strain evidence="1 2">CBS 114405</strain>
    </source>
</reference>
<dbReference type="EMBL" id="AMGW01000001">
    <property type="protein sequence ID" value="EXJ64534.1"/>
    <property type="molecule type" value="Genomic_DNA"/>
</dbReference>